<keyword evidence="1" id="KW-0175">Coiled coil</keyword>
<sequence length="171" mass="19715">MELSTALKKTAAVTAHSVAREKESTLKIAEQKLLQEDLPMSKKRKRVPNKLFLDTPEETVEQVAKKKNYKFIAARQSEFKVLSQEEHKVTLVETASEALEDEIRALREENKRLRDQQSVGSSAAIKDLEIQVKALNKENTRLHKMALKGNYLFIYTIFIQLYKSLSTYVWC</sequence>
<keyword evidence="2" id="KW-0812">Transmembrane</keyword>
<gene>
    <name evidence="3" type="ORF">ATANTOWER_024444</name>
</gene>
<protein>
    <submittedName>
        <fullName evidence="3">Uncharacterized protein</fullName>
    </submittedName>
</protein>
<reference evidence="3 4" key="1">
    <citation type="submission" date="2021-07" db="EMBL/GenBank/DDBJ databases">
        <authorList>
            <person name="Palmer J.M."/>
        </authorList>
    </citation>
    <scope>NUCLEOTIDE SEQUENCE [LARGE SCALE GENOMIC DNA]</scope>
    <source>
        <strain evidence="3 4">AT_MEX2019</strain>
        <tissue evidence="3">Muscle</tissue>
    </source>
</reference>
<feature type="coiled-coil region" evidence="1">
    <location>
        <begin position="89"/>
        <end position="145"/>
    </location>
</feature>
<comment type="caution">
    <text evidence="3">The sequence shown here is derived from an EMBL/GenBank/DDBJ whole genome shotgun (WGS) entry which is preliminary data.</text>
</comment>
<keyword evidence="2" id="KW-1133">Transmembrane helix</keyword>
<name>A0ABU7BIF8_9TELE</name>
<evidence type="ECO:0000313" key="4">
    <source>
        <dbReference type="Proteomes" id="UP001345963"/>
    </source>
</evidence>
<keyword evidence="2" id="KW-0472">Membrane</keyword>
<dbReference type="EMBL" id="JAHUTI010054710">
    <property type="protein sequence ID" value="MED6250084.1"/>
    <property type="molecule type" value="Genomic_DNA"/>
</dbReference>
<keyword evidence="4" id="KW-1185">Reference proteome</keyword>
<evidence type="ECO:0000256" key="2">
    <source>
        <dbReference type="SAM" id="Phobius"/>
    </source>
</evidence>
<accession>A0ABU7BIF8</accession>
<dbReference type="Proteomes" id="UP001345963">
    <property type="component" value="Unassembled WGS sequence"/>
</dbReference>
<evidence type="ECO:0000313" key="3">
    <source>
        <dbReference type="EMBL" id="MED6250084.1"/>
    </source>
</evidence>
<evidence type="ECO:0000256" key="1">
    <source>
        <dbReference type="SAM" id="Coils"/>
    </source>
</evidence>
<organism evidence="3 4">
    <name type="scientific">Ataeniobius toweri</name>
    <dbReference type="NCBI Taxonomy" id="208326"/>
    <lineage>
        <taxon>Eukaryota</taxon>
        <taxon>Metazoa</taxon>
        <taxon>Chordata</taxon>
        <taxon>Craniata</taxon>
        <taxon>Vertebrata</taxon>
        <taxon>Euteleostomi</taxon>
        <taxon>Actinopterygii</taxon>
        <taxon>Neopterygii</taxon>
        <taxon>Teleostei</taxon>
        <taxon>Neoteleostei</taxon>
        <taxon>Acanthomorphata</taxon>
        <taxon>Ovalentaria</taxon>
        <taxon>Atherinomorphae</taxon>
        <taxon>Cyprinodontiformes</taxon>
        <taxon>Goodeidae</taxon>
        <taxon>Ataeniobius</taxon>
    </lineage>
</organism>
<feature type="transmembrane region" description="Helical" evidence="2">
    <location>
        <begin position="151"/>
        <end position="170"/>
    </location>
</feature>
<proteinExistence type="predicted"/>